<evidence type="ECO:0008006" key="4">
    <source>
        <dbReference type="Google" id="ProtNLM"/>
    </source>
</evidence>
<keyword evidence="1" id="KW-0812">Transmembrane</keyword>
<accession>A0A4V3XCV5</accession>
<evidence type="ECO:0000313" key="2">
    <source>
        <dbReference type="EMBL" id="THH07323.1"/>
    </source>
</evidence>
<evidence type="ECO:0000256" key="1">
    <source>
        <dbReference type="SAM" id="Phobius"/>
    </source>
</evidence>
<dbReference type="EMBL" id="SGPK01000149">
    <property type="protein sequence ID" value="THH07323.1"/>
    <property type="molecule type" value="Genomic_DNA"/>
</dbReference>
<keyword evidence="3" id="KW-1185">Reference proteome</keyword>
<keyword evidence="1" id="KW-0472">Membrane</keyword>
<dbReference type="Proteomes" id="UP000308199">
    <property type="component" value="Unassembled WGS sequence"/>
</dbReference>
<sequence length="329" mass="35919">MAPHGELRRSLGTSSSGSGNIPTVAVVGFCVAGAGLLAVAIWGTIFVYRRRARRAREAKRNSTFLTVKGVLKESSLEIKRTNFSRANITASVVMPDKAVMRPDASRDKILNYYKDQGTMPRPFPPFSFSLNVVHNPSRMSSLSPATKSEPKDNRVSTLSFSASAARLPSPSASLVKSSHPRISISGSVRDSIRESFFGASDRPRSTFSLSGGSRLSVLSQNSSLRSSGMQQRAVRQLFTPILPDELMLSLGERVSVLRSFEDGWCIVARPQPYGALGESELGAVPAWCFIKLLKGLHSERPVRSISLGVTVQIDDQDRSRDDIISWSNF</sequence>
<evidence type="ECO:0000313" key="3">
    <source>
        <dbReference type="Proteomes" id="UP000308199"/>
    </source>
</evidence>
<keyword evidence="1" id="KW-1133">Transmembrane helix</keyword>
<feature type="transmembrane region" description="Helical" evidence="1">
    <location>
        <begin position="20"/>
        <end position="48"/>
    </location>
</feature>
<name>A0A4V3XCV5_9AGAM</name>
<dbReference type="OrthoDB" id="5340910at2759"/>
<dbReference type="InterPro" id="IPR036028">
    <property type="entry name" value="SH3-like_dom_sf"/>
</dbReference>
<gene>
    <name evidence="2" type="ORF">EW145_g3465</name>
</gene>
<comment type="caution">
    <text evidence="2">The sequence shown here is derived from an EMBL/GenBank/DDBJ whole genome shotgun (WGS) entry which is preliminary data.</text>
</comment>
<organism evidence="2 3">
    <name type="scientific">Phellinidium pouzarii</name>
    <dbReference type="NCBI Taxonomy" id="167371"/>
    <lineage>
        <taxon>Eukaryota</taxon>
        <taxon>Fungi</taxon>
        <taxon>Dikarya</taxon>
        <taxon>Basidiomycota</taxon>
        <taxon>Agaricomycotina</taxon>
        <taxon>Agaricomycetes</taxon>
        <taxon>Hymenochaetales</taxon>
        <taxon>Hymenochaetaceae</taxon>
        <taxon>Phellinidium</taxon>
    </lineage>
</organism>
<proteinExistence type="predicted"/>
<protein>
    <recommendedName>
        <fullName evidence="4">SH3 domain-containing protein</fullName>
    </recommendedName>
</protein>
<reference evidence="2 3" key="1">
    <citation type="submission" date="2019-02" db="EMBL/GenBank/DDBJ databases">
        <title>Genome sequencing of the rare red list fungi Phellinidium pouzarii.</title>
        <authorList>
            <person name="Buettner E."/>
            <person name="Kellner H."/>
        </authorList>
    </citation>
    <scope>NUCLEOTIDE SEQUENCE [LARGE SCALE GENOMIC DNA]</scope>
    <source>
        <strain evidence="2 3">DSM 108285</strain>
    </source>
</reference>
<dbReference type="AlphaFoldDB" id="A0A4V3XCV5"/>
<dbReference type="SUPFAM" id="SSF50044">
    <property type="entry name" value="SH3-domain"/>
    <property type="match status" value="1"/>
</dbReference>